<name>A0A8J8GQ38_9EURY</name>
<dbReference type="EMBL" id="JABURA010000004">
    <property type="protein sequence ID" value="NUB93946.1"/>
    <property type="molecule type" value="Genomic_DNA"/>
</dbReference>
<dbReference type="RefSeq" id="WP_174682721.1">
    <property type="nucleotide sequence ID" value="NZ_JABUQZ010000002.1"/>
</dbReference>
<protein>
    <submittedName>
        <fullName evidence="1">MarR family transcriptional regulator</fullName>
    </submittedName>
</protein>
<dbReference type="Proteomes" id="UP000728647">
    <property type="component" value="Unassembled WGS sequence"/>
</dbReference>
<dbReference type="InterPro" id="IPR036390">
    <property type="entry name" value="WH_DNA-bd_sf"/>
</dbReference>
<evidence type="ECO:0000313" key="4">
    <source>
        <dbReference type="Proteomes" id="UP001016761"/>
    </source>
</evidence>
<dbReference type="SUPFAM" id="SSF46785">
    <property type="entry name" value="Winged helix' DNA-binding domain"/>
    <property type="match status" value="1"/>
</dbReference>
<sequence>MSSQKQRPEPRIEPIPEELDSAQAKLVFLCLEATGGATVDDLGDLLAMKKLSILSLLNELSSENLIERRGEEYVVAN</sequence>
<evidence type="ECO:0000313" key="1">
    <source>
        <dbReference type="EMBL" id="NUB93946.1"/>
    </source>
</evidence>
<evidence type="ECO:0000313" key="3">
    <source>
        <dbReference type="Proteomes" id="UP000728647"/>
    </source>
</evidence>
<dbReference type="EMBL" id="JABUQZ010000002">
    <property type="protein sequence ID" value="NUC74872.1"/>
    <property type="molecule type" value="Genomic_DNA"/>
</dbReference>
<comment type="caution">
    <text evidence="1">The sequence shown here is derived from an EMBL/GenBank/DDBJ whole genome shotgun (WGS) entry which is preliminary data.</text>
</comment>
<reference evidence="1 4" key="1">
    <citation type="submission" date="2020-06" db="EMBL/GenBank/DDBJ databases">
        <title>Haloterrigena sp. nov., an extremely halophilic archaeon isolated from a saline sediment.</title>
        <authorList>
            <person name="Liu B.-B."/>
        </authorList>
    </citation>
    <scope>NUCLEOTIDE SEQUENCE</scope>
    <source>
        <strain evidence="1">SYSU A121-1</strain>
        <strain evidence="2 4">SYSU A558-1</strain>
    </source>
</reference>
<dbReference type="AlphaFoldDB" id="A0A8J8GQ38"/>
<keyword evidence="4" id="KW-1185">Reference proteome</keyword>
<gene>
    <name evidence="1" type="ORF">HT576_23515</name>
    <name evidence="2" type="ORF">HTZ84_21650</name>
</gene>
<dbReference type="Proteomes" id="UP001016761">
    <property type="component" value="Unassembled WGS sequence"/>
</dbReference>
<accession>A0A8J8GQ38</accession>
<organism evidence="1 3">
    <name type="scientific">Haloterrigena gelatinilytica</name>
    <dbReference type="NCBI Taxonomy" id="2741724"/>
    <lineage>
        <taxon>Archaea</taxon>
        <taxon>Methanobacteriati</taxon>
        <taxon>Methanobacteriota</taxon>
        <taxon>Stenosarchaea group</taxon>
        <taxon>Halobacteria</taxon>
        <taxon>Halobacteriales</taxon>
        <taxon>Natrialbaceae</taxon>
        <taxon>Haloterrigena</taxon>
    </lineage>
</organism>
<dbReference type="OrthoDB" id="182995at2157"/>
<evidence type="ECO:0000313" key="2">
    <source>
        <dbReference type="EMBL" id="NUC74872.1"/>
    </source>
</evidence>
<proteinExistence type="predicted"/>